<name>A0A3D8QPB0_9HELO</name>
<dbReference type="PANTHER" id="PTHR36206">
    <property type="entry name" value="ASPERCRYPTIN BIOSYNTHESIS CLUSTER-SPECIFIC TRANSCRIPTION REGULATOR ATNN-RELATED"/>
    <property type="match status" value="1"/>
</dbReference>
<dbReference type="Pfam" id="PF11951">
    <property type="entry name" value="Fungal_trans_2"/>
    <property type="match status" value="1"/>
</dbReference>
<evidence type="ECO:0000256" key="3">
    <source>
        <dbReference type="ARBA" id="ARBA00023015"/>
    </source>
</evidence>
<dbReference type="InterPro" id="IPR021858">
    <property type="entry name" value="Fun_TF"/>
</dbReference>
<keyword evidence="3" id="KW-0805">Transcription regulation</keyword>
<comment type="caution">
    <text evidence="8">The sequence shown here is derived from an EMBL/GenBank/DDBJ whole genome shotgun (WGS) entry which is preliminary data.</text>
</comment>
<accession>A0A3D8QPB0</accession>
<evidence type="ECO:0000256" key="2">
    <source>
        <dbReference type="ARBA" id="ARBA00022833"/>
    </source>
</evidence>
<evidence type="ECO:0000256" key="4">
    <source>
        <dbReference type="ARBA" id="ARBA00023125"/>
    </source>
</evidence>
<dbReference type="EMBL" id="PDLM01000013">
    <property type="protein sequence ID" value="RDW63666.1"/>
    <property type="molecule type" value="Genomic_DNA"/>
</dbReference>
<proteinExistence type="predicted"/>
<sequence>MLIANAGQTTNPMARIRHVKCDETKPACLKCSGTGRKCDGYAYPPAKQAQTTPTSFVAVSIPPGNPYLDFSGSKLEHRFLTFFYRHTAPSISDCFDFDFWTTMLPLIGQSEPTIQHAMIAVAAVHARLESADELLDGPDKLQESKRLELRQYNKAIHHLQTRISDNGITAEGTLICCALLICLELLLRNIEQAALHLQGGLNILHAQNATFEQSLSKSTDSSLITRKLRAVFNRLETQRILWGQVPDAFQKNETDFLLPVISGSFSTIDEAAASLDRLLSHVLRFLYVSNRVMYTSSRSTEETTNQFLKTCTELRYLLDVWSDRFERFMSRTKFQKDARFLKSATLLRIFRLTGSVWLSGSISFQATVYDSKSLEFASIVVLASSLANGPMSSVPSNPRPPSKKPFSFAFEMGVIAPLYFTIVTCRDRKVRWKALSLLSTCTPRREGFWDADILEYVARRVLAIEEAGLEAFVRSSANAHEARQTYLPPEHDRVFDVTILHGQSWEHERGKGTSVTYVMKPIDGSDNWRLRREDIVVGLDSRYKPSGEWRFHERAESATARSIVAFAMR</sequence>
<dbReference type="AlphaFoldDB" id="A0A3D8QPB0"/>
<keyword evidence="1" id="KW-0479">Metal-binding</keyword>
<dbReference type="SUPFAM" id="SSF57701">
    <property type="entry name" value="Zn2/Cys6 DNA-binding domain"/>
    <property type="match status" value="1"/>
</dbReference>
<dbReference type="GO" id="GO:0000981">
    <property type="term" value="F:DNA-binding transcription factor activity, RNA polymerase II-specific"/>
    <property type="evidence" value="ECO:0007669"/>
    <property type="project" value="InterPro"/>
</dbReference>
<keyword evidence="5" id="KW-0804">Transcription</keyword>
<evidence type="ECO:0000313" key="9">
    <source>
        <dbReference type="Proteomes" id="UP000256645"/>
    </source>
</evidence>
<feature type="domain" description="Zn(2)-C6 fungal-type" evidence="7">
    <location>
        <begin position="15"/>
        <end position="44"/>
    </location>
</feature>
<evidence type="ECO:0000259" key="7">
    <source>
        <dbReference type="Pfam" id="PF00172"/>
    </source>
</evidence>
<dbReference type="STRING" id="1849047.A0A3D8QPB0"/>
<dbReference type="Proteomes" id="UP000256645">
    <property type="component" value="Unassembled WGS sequence"/>
</dbReference>
<evidence type="ECO:0000256" key="5">
    <source>
        <dbReference type="ARBA" id="ARBA00023163"/>
    </source>
</evidence>
<dbReference type="CDD" id="cd00067">
    <property type="entry name" value="GAL4"/>
    <property type="match status" value="1"/>
</dbReference>
<dbReference type="OrthoDB" id="2593732at2759"/>
<keyword evidence="6" id="KW-0539">Nucleus</keyword>
<reference evidence="8 9" key="1">
    <citation type="journal article" date="2018" name="IMA Fungus">
        <title>IMA Genome-F 9: Draft genome sequence of Annulohypoxylon stygium, Aspergillus mulundensis, Berkeleyomyces basicola (syn. Thielaviopsis basicola), Ceratocystis smalleyi, two Cercospora beticola strains, Coleophoma cylindrospora, Fusarium fracticaudum, Phialophora cf. hyalina, and Morchella septimelata.</title>
        <authorList>
            <person name="Wingfield B.D."/>
            <person name="Bills G.F."/>
            <person name="Dong Y."/>
            <person name="Huang W."/>
            <person name="Nel W.J."/>
            <person name="Swalarsk-Parry B.S."/>
            <person name="Vaghefi N."/>
            <person name="Wilken P.M."/>
            <person name="An Z."/>
            <person name="de Beer Z.W."/>
            <person name="De Vos L."/>
            <person name="Chen L."/>
            <person name="Duong T.A."/>
            <person name="Gao Y."/>
            <person name="Hammerbacher A."/>
            <person name="Kikkert J.R."/>
            <person name="Li Y."/>
            <person name="Li H."/>
            <person name="Li K."/>
            <person name="Li Q."/>
            <person name="Liu X."/>
            <person name="Ma X."/>
            <person name="Naidoo K."/>
            <person name="Pethybridge S.J."/>
            <person name="Sun J."/>
            <person name="Steenkamp E.T."/>
            <person name="van der Nest M.A."/>
            <person name="van Wyk S."/>
            <person name="Wingfield M.J."/>
            <person name="Xiong C."/>
            <person name="Yue Q."/>
            <person name="Zhang X."/>
        </authorList>
    </citation>
    <scope>NUCLEOTIDE SEQUENCE [LARGE SCALE GENOMIC DNA]</scope>
    <source>
        <strain evidence="8 9">BP6252</strain>
    </source>
</reference>
<evidence type="ECO:0000256" key="1">
    <source>
        <dbReference type="ARBA" id="ARBA00022723"/>
    </source>
</evidence>
<dbReference type="PANTHER" id="PTHR36206:SF12">
    <property type="entry name" value="ASPERCRYPTIN BIOSYNTHESIS CLUSTER-SPECIFIC TRANSCRIPTION REGULATOR ATNN-RELATED"/>
    <property type="match status" value="1"/>
</dbReference>
<dbReference type="Pfam" id="PF00172">
    <property type="entry name" value="Zn_clus"/>
    <property type="match status" value="1"/>
</dbReference>
<keyword evidence="4" id="KW-0238">DNA-binding</keyword>
<evidence type="ECO:0000313" key="8">
    <source>
        <dbReference type="EMBL" id="RDW63666.1"/>
    </source>
</evidence>
<gene>
    <name evidence="8" type="ORF">BP6252_11211</name>
</gene>
<keyword evidence="9" id="KW-1185">Reference proteome</keyword>
<evidence type="ECO:0000256" key="6">
    <source>
        <dbReference type="ARBA" id="ARBA00023242"/>
    </source>
</evidence>
<protein>
    <recommendedName>
        <fullName evidence="7">Zn(2)-C6 fungal-type domain-containing protein</fullName>
    </recommendedName>
</protein>
<dbReference type="GO" id="GO:0008270">
    <property type="term" value="F:zinc ion binding"/>
    <property type="evidence" value="ECO:0007669"/>
    <property type="project" value="InterPro"/>
</dbReference>
<dbReference type="GO" id="GO:0003677">
    <property type="term" value="F:DNA binding"/>
    <property type="evidence" value="ECO:0007669"/>
    <property type="project" value="UniProtKB-KW"/>
</dbReference>
<dbReference type="InterPro" id="IPR036864">
    <property type="entry name" value="Zn2-C6_fun-type_DNA-bd_sf"/>
</dbReference>
<organism evidence="8 9">
    <name type="scientific">Coleophoma cylindrospora</name>
    <dbReference type="NCBI Taxonomy" id="1849047"/>
    <lineage>
        <taxon>Eukaryota</taxon>
        <taxon>Fungi</taxon>
        <taxon>Dikarya</taxon>
        <taxon>Ascomycota</taxon>
        <taxon>Pezizomycotina</taxon>
        <taxon>Leotiomycetes</taxon>
        <taxon>Helotiales</taxon>
        <taxon>Dermateaceae</taxon>
        <taxon>Coleophoma</taxon>
    </lineage>
</organism>
<dbReference type="InterPro" id="IPR001138">
    <property type="entry name" value="Zn2Cys6_DnaBD"/>
</dbReference>
<dbReference type="InterPro" id="IPR052360">
    <property type="entry name" value="Transcr_Regulatory_Proteins"/>
</dbReference>
<keyword evidence="2" id="KW-0862">Zinc</keyword>